<evidence type="ECO:0000256" key="2">
    <source>
        <dbReference type="ARBA" id="ARBA00022475"/>
    </source>
</evidence>
<dbReference type="RefSeq" id="WP_005896901.1">
    <property type="nucleotide sequence ID" value="NZ_AQGQ01000028.1"/>
</dbReference>
<dbReference type="EMBL" id="AQGQ01000028">
    <property type="protein sequence ID" value="EOD55865.1"/>
    <property type="molecule type" value="Genomic_DNA"/>
</dbReference>
<keyword evidence="4 6" id="KW-1133">Transmembrane helix</keyword>
<feature type="domain" description="EamA" evidence="7">
    <location>
        <begin position="5"/>
        <end position="138"/>
    </location>
</feature>
<name>R1GWA9_9GAMM</name>
<gene>
    <name evidence="8" type="ORF">G113_06694</name>
</gene>
<dbReference type="PANTHER" id="PTHR42920">
    <property type="entry name" value="OS03G0707200 PROTEIN-RELATED"/>
    <property type="match status" value="1"/>
</dbReference>
<dbReference type="PATRIC" id="fig|1268236.3.peg.1329"/>
<dbReference type="InterPro" id="IPR051258">
    <property type="entry name" value="Diverse_Substrate_Transporter"/>
</dbReference>
<evidence type="ECO:0000256" key="4">
    <source>
        <dbReference type="ARBA" id="ARBA00022989"/>
    </source>
</evidence>
<dbReference type="InterPro" id="IPR037185">
    <property type="entry name" value="EmrE-like"/>
</dbReference>
<dbReference type="Pfam" id="PF00892">
    <property type="entry name" value="EamA"/>
    <property type="match status" value="2"/>
</dbReference>
<dbReference type="GO" id="GO:0005886">
    <property type="term" value="C:plasma membrane"/>
    <property type="evidence" value="ECO:0007669"/>
    <property type="project" value="UniProtKB-SubCell"/>
</dbReference>
<evidence type="ECO:0000256" key="1">
    <source>
        <dbReference type="ARBA" id="ARBA00004651"/>
    </source>
</evidence>
<dbReference type="InterPro" id="IPR000620">
    <property type="entry name" value="EamA_dom"/>
</dbReference>
<dbReference type="PANTHER" id="PTHR42920:SF11">
    <property type="entry name" value="INNER MEMBRANE PROTEIN YTFF"/>
    <property type="match status" value="1"/>
</dbReference>
<evidence type="ECO:0000256" key="3">
    <source>
        <dbReference type="ARBA" id="ARBA00022692"/>
    </source>
</evidence>
<reference evidence="8 9" key="1">
    <citation type="journal article" date="2013" name="Genome Announc.">
        <title>Draft Genome Sequence of Aeromonas molluscorum Strain 848TT, Isolated from Bivalve Molluscs.</title>
        <authorList>
            <person name="Spataro N."/>
            <person name="Farfan M."/>
            <person name="Albarral V."/>
            <person name="Sanglas A."/>
            <person name="Loren J.G."/>
            <person name="Fuste M.C."/>
            <person name="Bosch E."/>
        </authorList>
    </citation>
    <scope>NUCLEOTIDE SEQUENCE [LARGE SCALE GENOMIC DNA]</scope>
    <source>
        <strain evidence="8 9">848</strain>
    </source>
</reference>
<proteinExistence type="predicted"/>
<keyword evidence="2" id="KW-1003">Cell membrane</keyword>
<dbReference type="Proteomes" id="UP000013526">
    <property type="component" value="Unassembled WGS sequence"/>
</dbReference>
<keyword evidence="3 6" id="KW-0812">Transmembrane</keyword>
<dbReference type="OrthoDB" id="4167046at2"/>
<feature type="transmembrane region" description="Helical" evidence="6">
    <location>
        <begin position="63"/>
        <end position="84"/>
    </location>
</feature>
<protein>
    <submittedName>
        <fullName evidence="8">Drug/metabolite exporter family transporter</fullName>
    </submittedName>
</protein>
<feature type="transmembrane region" description="Helical" evidence="6">
    <location>
        <begin position="36"/>
        <end position="56"/>
    </location>
</feature>
<dbReference type="SUPFAM" id="SSF103481">
    <property type="entry name" value="Multidrug resistance efflux transporter EmrE"/>
    <property type="match status" value="2"/>
</dbReference>
<evidence type="ECO:0000313" key="9">
    <source>
        <dbReference type="Proteomes" id="UP000013526"/>
    </source>
</evidence>
<evidence type="ECO:0000313" key="8">
    <source>
        <dbReference type="EMBL" id="EOD55865.1"/>
    </source>
</evidence>
<dbReference type="AlphaFoldDB" id="R1GWA9"/>
<evidence type="ECO:0000256" key="5">
    <source>
        <dbReference type="ARBA" id="ARBA00023136"/>
    </source>
</evidence>
<sequence>MPPLAVLFPFSCMAIWAGNGIVSKLSVGLLSPAAMAWSRWLVAALILTPFLARSAWRQRVRIWAGFGKLAMLALLGMVLNQTFGYYAAQTLGATEIGLMMGLTPLLTVLLSAWVLHERPSWGALLGGLISLLGLLVLLGQGNPAQLLQQGVQAGSLYMLMSALTYALYSVLLKRWQLGLDSWTMLYGQVLCSLLFLTPFFLLNDGTLPDSRALWLILYAGIPTSALSPWLWMQGISRLGANRTAIFMNLLPIMTAVLAVSLLGETLTPYHLIGGGLTLFGVLIAQLMVKPIVSRKAVPVS</sequence>
<comment type="subcellular location">
    <subcellularLocation>
        <location evidence="1">Cell membrane</location>
        <topology evidence="1">Multi-pass membrane protein</topology>
    </subcellularLocation>
</comment>
<feature type="transmembrane region" description="Helical" evidence="6">
    <location>
        <begin position="151"/>
        <end position="171"/>
    </location>
</feature>
<comment type="caution">
    <text evidence="8">The sequence shown here is derived from an EMBL/GenBank/DDBJ whole genome shotgun (WGS) entry which is preliminary data.</text>
</comment>
<feature type="transmembrane region" description="Helical" evidence="6">
    <location>
        <begin position="213"/>
        <end position="232"/>
    </location>
</feature>
<feature type="domain" description="EamA" evidence="7">
    <location>
        <begin position="153"/>
        <end position="283"/>
    </location>
</feature>
<feature type="transmembrane region" description="Helical" evidence="6">
    <location>
        <begin position="96"/>
        <end position="115"/>
    </location>
</feature>
<keyword evidence="9" id="KW-1185">Reference proteome</keyword>
<feature type="transmembrane region" description="Helical" evidence="6">
    <location>
        <begin position="122"/>
        <end position="139"/>
    </location>
</feature>
<keyword evidence="5 6" id="KW-0472">Membrane</keyword>
<feature type="transmembrane region" description="Helical" evidence="6">
    <location>
        <begin position="269"/>
        <end position="288"/>
    </location>
</feature>
<accession>R1GWA9</accession>
<evidence type="ECO:0000259" key="7">
    <source>
        <dbReference type="Pfam" id="PF00892"/>
    </source>
</evidence>
<feature type="transmembrane region" description="Helical" evidence="6">
    <location>
        <begin position="244"/>
        <end position="263"/>
    </location>
</feature>
<feature type="transmembrane region" description="Helical" evidence="6">
    <location>
        <begin position="183"/>
        <end position="201"/>
    </location>
</feature>
<organism evidence="8 9">
    <name type="scientific">Aeromonas molluscorum 848</name>
    <dbReference type="NCBI Taxonomy" id="1268236"/>
    <lineage>
        <taxon>Bacteria</taxon>
        <taxon>Pseudomonadati</taxon>
        <taxon>Pseudomonadota</taxon>
        <taxon>Gammaproteobacteria</taxon>
        <taxon>Aeromonadales</taxon>
        <taxon>Aeromonadaceae</taxon>
        <taxon>Aeromonas</taxon>
    </lineage>
</organism>
<evidence type="ECO:0000256" key="6">
    <source>
        <dbReference type="SAM" id="Phobius"/>
    </source>
</evidence>